<dbReference type="InterPro" id="IPR049278">
    <property type="entry name" value="MS_channel_C"/>
</dbReference>
<keyword evidence="3" id="KW-1003">Cell membrane</keyword>
<evidence type="ECO:0000256" key="6">
    <source>
        <dbReference type="ARBA" id="ARBA00022989"/>
    </source>
</evidence>
<feature type="transmembrane region" description="Helical" evidence="11">
    <location>
        <begin position="23"/>
        <end position="48"/>
    </location>
</feature>
<evidence type="ECO:0000259" key="13">
    <source>
        <dbReference type="Pfam" id="PF21082"/>
    </source>
</evidence>
<evidence type="ECO:0000256" key="10">
    <source>
        <dbReference type="ARBA" id="ARBA00093659"/>
    </source>
</evidence>
<evidence type="ECO:0000256" key="1">
    <source>
        <dbReference type="ARBA" id="ARBA00004429"/>
    </source>
</evidence>
<accession>A0AAT9FRD3</accession>
<dbReference type="PANTHER" id="PTHR30414:SF0">
    <property type="entry name" value="MINICONDUCTANCE MECHANOSENSITIVE CHANNEL YBDG"/>
    <property type="match status" value="1"/>
</dbReference>
<evidence type="ECO:0000256" key="4">
    <source>
        <dbReference type="ARBA" id="ARBA00022519"/>
    </source>
</evidence>
<evidence type="ECO:0000256" key="3">
    <source>
        <dbReference type="ARBA" id="ARBA00022475"/>
    </source>
</evidence>
<comment type="subcellular location">
    <subcellularLocation>
        <location evidence="1">Cell inner membrane</location>
        <topology evidence="1">Multi-pass membrane protein</topology>
    </subcellularLocation>
</comment>
<keyword evidence="8 11" id="KW-0472">Membrane</keyword>
<reference evidence="14" key="1">
    <citation type="submission" date="2024-07" db="EMBL/GenBank/DDBJ databases">
        <title>Complete genome sequence of Verrucomicrobiaceae bacterium NT6N.</title>
        <authorList>
            <person name="Huang C."/>
            <person name="Takami H."/>
            <person name="Hamasaki K."/>
        </authorList>
    </citation>
    <scope>NUCLEOTIDE SEQUENCE</scope>
    <source>
        <strain evidence="14">NT6N</strain>
    </source>
</reference>
<evidence type="ECO:0000259" key="12">
    <source>
        <dbReference type="Pfam" id="PF00924"/>
    </source>
</evidence>
<dbReference type="EMBL" id="AP026866">
    <property type="protein sequence ID" value="BDS08722.1"/>
    <property type="molecule type" value="Genomic_DNA"/>
</dbReference>
<dbReference type="KEGG" id="osu:NT6N_37620"/>
<dbReference type="FunFam" id="2.30.30.60:FF:000002">
    <property type="entry name" value="Mechanosensitive ion channel family protein"/>
    <property type="match status" value="1"/>
</dbReference>
<dbReference type="GO" id="GO:0008381">
    <property type="term" value="F:mechanosensitive monoatomic ion channel activity"/>
    <property type="evidence" value="ECO:0007669"/>
    <property type="project" value="InterPro"/>
</dbReference>
<dbReference type="PANTHER" id="PTHR30414">
    <property type="entry name" value="MINICONDUCTANCE MECHANOSENSITIVE CHANNEL YBDG"/>
    <property type="match status" value="1"/>
</dbReference>
<dbReference type="Pfam" id="PF21082">
    <property type="entry name" value="MS_channel_3rd"/>
    <property type="match status" value="1"/>
</dbReference>
<feature type="transmembrane region" description="Helical" evidence="11">
    <location>
        <begin position="179"/>
        <end position="206"/>
    </location>
</feature>
<keyword evidence="5 11" id="KW-0812">Transmembrane</keyword>
<organism evidence="14">
    <name type="scientific">Oceaniferula spumae</name>
    <dbReference type="NCBI Taxonomy" id="2979115"/>
    <lineage>
        <taxon>Bacteria</taxon>
        <taxon>Pseudomonadati</taxon>
        <taxon>Verrucomicrobiota</taxon>
        <taxon>Verrucomicrobiia</taxon>
        <taxon>Verrucomicrobiales</taxon>
        <taxon>Verrucomicrobiaceae</taxon>
        <taxon>Oceaniferula</taxon>
    </lineage>
</organism>
<dbReference type="Pfam" id="PF00924">
    <property type="entry name" value="MS_channel_2nd"/>
    <property type="match status" value="1"/>
</dbReference>
<dbReference type="AlphaFoldDB" id="A0AAT9FRD3"/>
<dbReference type="InterPro" id="IPR030192">
    <property type="entry name" value="YbdG"/>
</dbReference>
<keyword evidence="6 11" id="KW-1133">Transmembrane helix</keyword>
<proteinExistence type="inferred from homology"/>
<evidence type="ECO:0000256" key="5">
    <source>
        <dbReference type="ARBA" id="ARBA00022692"/>
    </source>
</evidence>
<feature type="domain" description="Mechanosensitive ion channel MscS" evidence="12">
    <location>
        <begin position="197"/>
        <end position="265"/>
    </location>
</feature>
<evidence type="ECO:0000256" key="11">
    <source>
        <dbReference type="SAM" id="Phobius"/>
    </source>
</evidence>
<feature type="domain" description="Mechanosensitive ion channel MscS C-terminal" evidence="13">
    <location>
        <begin position="346"/>
        <end position="409"/>
    </location>
</feature>
<keyword evidence="4" id="KW-0997">Cell inner membrane</keyword>
<protein>
    <recommendedName>
        <fullName evidence="9">Mechanosensing system component YbdG</fullName>
    </recommendedName>
    <alternativeName>
        <fullName evidence="10">Mechanosensitive channel homolog YbdG</fullName>
    </alternativeName>
</protein>
<feature type="transmembrane region" description="Helical" evidence="11">
    <location>
        <begin position="117"/>
        <end position="134"/>
    </location>
</feature>
<feature type="transmembrane region" description="Helical" evidence="11">
    <location>
        <begin position="155"/>
        <end position="173"/>
    </location>
</feature>
<evidence type="ECO:0000256" key="7">
    <source>
        <dbReference type="ARBA" id="ARBA00023016"/>
    </source>
</evidence>
<dbReference type="InterPro" id="IPR010920">
    <property type="entry name" value="LSM_dom_sf"/>
</dbReference>
<dbReference type="InterPro" id="IPR006685">
    <property type="entry name" value="MscS_channel_2nd"/>
</dbReference>
<sequence>MNTWHDKLSYFLFGEDTHAELDWLMRLVVDGILFAAVLLTAFLAFFVIRKVLMRIVTKVVKKTENTWDDEILKSKLSTWISMLIPAVIILKAAPMAIVTLDEGSLEFSSFIEITAKIFIIILSFLSINSVLNIVERIYRRFDVSRELPIKGFLQVIKIILLLAAIILIVSSLIGKSPVLIFSGLGAMTAIMMLIFKDSILGLVAGIQLSANRMVARGDWIEMPKFGADGEVLEVALTTVKVRNWDKTITTLPTYALISDSFKNWRGMSASGVRRIKRSVGIDMSTVQLLDDSMLEKMHNIRLLKPYLERKEKELAEWNTQHAKDDFTSPVNSRALTNLGTFRAYMLEYLKNHPKISQDQTLIVRQLQPTQHGVPIELYTFTNDNAWAKYEDIQSDIFDHFLAVLPEFGLRAFQSPSDHSFQQLTHA</sequence>
<evidence type="ECO:0000256" key="2">
    <source>
        <dbReference type="ARBA" id="ARBA00008017"/>
    </source>
</evidence>
<comment type="similarity">
    <text evidence="2">Belongs to the MscS (TC 1.A.23) family.</text>
</comment>
<name>A0AAT9FRD3_9BACT</name>
<feature type="transmembrane region" description="Helical" evidence="11">
    <location>
        <begin position="76"/>
        <end position="97"/>
    </location>
</feature>
<keyword evidence="7" id="KW-0346">Stress response</keyword>
<dbReference type="SUPFAM" id="SSF50182">
    <property type="entry name" value="Sm-like ribonucleoproteins"/>
    <property type="match status" value="1"/>
</dbReference>
<evidence type="ECO:0000256" key="9">
    <source>
        <dbReference type="ARBA" id="ARBA00093630"/>
    </source>
</evidence>
<gene>
    <name evidence="14" type="ORF">NT6N_37620</name>
</gene>
<dbReference type="GO" id="GO:0005886">
    <property type="term" value="C:plasma membrane"/>
    <property type="evidence" value="ECO:0007669"/>
    <property type="project" value="UniProtKB-SubCell"/>
</dbReference>
<dbReference type="GO" id="GO:0071470">
    <property type="term" value="P:cellular response to osmotic stress"/>
    <property type="evidence" value="ECO:0007669"/>
    <property type="project" value="InterPro"/>
</dbReference>
<evidence type="ECO:0000256" key="8">
    <source>
        <dbReference type="ARBA" id="ARBA00023136"/>
    </source>
</evidence>
<evidence type="ECO:0000313" key="14">
    <source>
        <dbReference type="EMBL" id="BDS08722.1"/>
    </source>
</evidence>